<dbReference type="AlphaFoldDB" id="A0A7W1WXA9"/>
<organism evidence="1 2">
    <name type="scientific">Marinobacterium marinum</name>
    <dbReference type="NCBI Taxonomy" id="2756129"/>
    <lineage>
        <taxon>Bacteria</taxon>
        <taxon>Pseudomonadati</taxon>
        <taxon>Pseudomonadota</taxon>
        <taxon>Gammaproteobacteria</taxon>
        <taxon>Oceanospirillales</taxon>
        <taxon>Oceanospirillaceae</taxon>
        <taxon>Marinobacterium</taxon>
    </lineage>
</organism>
<dbReference type="InterPro" id="IPR009061">
    <property type="entry name" value="DNA-bd_dom_put_sf"/>
</dbReference>
<dbReference type="EMBL" id="JACEMT010000041">
    <property type="protein sequence ID" value="MBA4501844.1"/>
    <property type="molecule type" value="Genomic_DNA"/>
</dbReference>
<dbReference type="InterPro" id="IPR010260">
    <property type="entry name" value="AlpA"/>
</dbReference>
<reference evidence="1 2" key="1">
    <citation type="submission" date="2020-07" db="EMBL/GenBank/DDBJ databases">
        <title>Bacterium isolated from marien macroalgae.</title>
        <authorList>
            <person name="Zhu K."/>
            <person name="Lu D."/>
            <person name="Du Z."/>
        </authorList>
    </citation>
    <scope>NUCLEOTIDE SEQUENCE [LARGE SCALE GENOMIC DNA]</scope>
    <source>
        <strain evidence="1 2">3-1745</strain>
    </source>
</reference>
<protein>
    <submittedName>
        <fullName evidence="1">AlpA family phage regulatory protein</fullName>
    </submittedName>
</protein>
<keyword evidence="2" id="KW-1185">Reference proteome</keyword>
<proteinExistence type="predicted"/>
<evidence type="ECO:0000313" key="1">
    <source>
        <dbReference type="EMBL" id="MBA4501844.1"/>
    </source>
</evidence>
<comment type="caution">
    <text evidence="1">The sequence shown here is derived from an EMBL/GenBank/DDBJ whole genome shotgun (WGS) entry which is preliminary data.</text>
</comment>
<evidence type="ECO:0000313" key="2">
    <source>
        <dbReference type="Proteomes" id="UP000538931"/>
    </source>
</evidence>
<dbReference type="RefSeq" id="WP_181738097.1">
    <property type="nucleotide sequence ID" value="NZ_JACEMT010000041.1"/>
</dbReference>
<accession>A0A7W1WXA9</accession>
<dbReference type="Pfam" id="PF05930">
    <property type="entry name" value="Phage_AlpA"/>
    <property type="match status" value="1"/>
</dbReference>
<name>A0A7W1WXA9_9GAMM</name>
<gene>
    <name evidence="1" type="ORF">H1S06_05640</name>
</gene>
<dbReference type="SUPFAM" id="SSF46955">
    <property type="entry name" value="Putative DNA-binding domain"/>
    <property type="match status" value="1"/>
</dbReference>
<sequence>MKITQKTELLRTKAAAALLGVSTTTLWRLEQSDPTFPRKIVITSRCVGWRAESLLNWLEGKEAGRV</sequence>
<dbReference type="Proteomes" id="UP000538931">
    <property type="component" value="Unassembled WGS sequence"/>
</dbReference>